<evidence type="ECO:0000313" key="2">
    <source>
        <dbReference type="EMBL" id="MBY4891174.1"/>
    </source>
</evidence>
<dbReference type="Proteomes" id="UP000693972">
    <property type="component" value="Unassembled WGS sequence"/>
</dbReference>
<dbReference type="SUPFAM" id="SSF56954">
    <property type="entry name" value="Outer membrane efflux proteins (OEP)"/>
    <property type="match status" value="1"/>
</dbReference>
<dbReference type="EMBL" id="JAIMBW010000001">
    <property type="protein sequence ID" value="MBY4891174.1"/>
    <property type="molecule type" value="Genomic_DNA"/>
</dbReference>
<accession>A0A975TVK2</accession>
<keyword evidence="4" id="KW-1185">Reference proteome</keyword>
<protein>
    <submittedName>
        <fullName evidence="3">TolC family protein</fullName>
    </submittedName>
</protein>
<feature type="signal peptide" evidence="1">
    <location>
        <begin position="1"/>
        <end position="19"/>
    </location>
</feature>
<dbReference type="RefSeq" id="WP_257891062.1">
    <property type="nucleotide sequence ID" value="NZ_JAIMBW010000001.1"/>
</dbReference>
<dbReference type="AlphaFoldDB" id="A0A975TVK2"/>
<dbReference type="GO" id="GO:0015562">
    <property type="term" value="F:efflux transmembrane transporter activity"/>
    <property type="evidence" value="ECO:0007669"/>
    <property type="project" value="InterPro"/>
</dbReference>
<dbReference type="InterPro" id="IPR010131">
    <property type="entry name" value="MdtP/NodT-like"/>
</dbReference>
<evidence type="ECO:0000313" key="4">
    <source>
        <dbReference type="Proteomes" id="UP000693972"/>
    </source>
</evidence>
<sequence>MKRAGLFLSLSAMALSACANPELTAGLAAREPGFETVRNTTSAATRAQTVFLQDAESIRANSERVHQMVHGRTLSADTAVQVALLNNRGLQASYAELGMTAADIWQTTLQPNPTVSLGLLGINAEGLAWRALEGMIANNILALTTSERRSRIAETRFRQAQLRAAEETLRVATETRLAWIEAVAAFEAASVVRDAEATANAQSDLARELGETGFLNRAAQARDQALFAELAGQRARARLDAQIAKERLTRLMGLWGTETEYYVPDALPALPGRAGAPRDAEAQALARRVDLILARLELEAVAQEHGLVNATRSVTDLELIAGFELEREDTGAGIERETTPQVELEFAIPIFDSGEARLRRAEMAYLRAAHQLAERAVTVRSEARAAQAELAGAHQIARHYRDNLVPMRALVESETLRAYNGMIESYTELLDAIRARQAAQMAEVSARADYWRAEALMTAALYGGGGEGGGGGAAPEMAAGGAPGH</sequence>
<evidence type="ECO:0000256" key="1">
    <source>
        <dbReference type="SAM" id="SignalP"/>
    </source>
</evidence>
<dbReference type="PANTHER" id="PTHR30203">
    <property type="entry name" value="OUTER MEMBRANE CATION EFFLUX PROTEIN"/>
    <property type="match status" value="1"/>
</dbReference>
<evidence type="ECO:0000313" key="3">
    <source>
        <dbReference type="EMBL" id="QXL87977.1"/>
    </source>
</evidence>
<gene>
    <name evidence="2" type="ORF">KUL25_00160</name>
    <name evidence="3" type="ORF">KUL25_00165</name>
</gene>
<organism evidence="3">
    <name type="scientific">Gymnodinialimonas phycosphaerae</name>
    <dbReference type="NCBI Taxonomy" id="2841589"/>
    <lineage>
        <taxon>Bacteria</taxon>
        <taxon>Pseudomonadati</taxon>
        <taxon>Pseudomonadota</taxon>
        <taxon>Alphaproteobacteria</taxon>
        <taxon>Rhodobacterales</taxon>
        <taxon>Paracoccaceae</taxon>
        <taxon>Gymnodinialimonas</taxon>
    </lineage>
</organism>
<name>A0A975TVK2_9RHOB</name>
<feature type="chain" id="PRO_5037860408" evidence="1">
    <location>
        <begin position="20"/>
        <end position="485"/>
    </location>
</feature>
<keyword evidence="1" id="KW-0732">Signal</keyword>
<reference evidence="3 4" key="1">
    <citation type="submission" date="2021-07" db="EMBL/GenBank/DDBJ databases">
        <title>Karlodiniumbacter phycospheric gen. nov., sp. nov., a phycosphere bacterium isolated from karlodinium veneficum.</title>
        <authorList>
            <person name="Peng Y."/>
            <person name="Jiang L."/>
            <person name="Lee J."/>
        </authorList>
    </citation>
    <scope>NUCLEOTIDE SEQUENCE</scope>
    <source>
        <strain evidence="3 4">N5</strain>
    </source>
</reference>
<dbReference type="PROSITE" id="PS51257">
    <property type="entry name" value="PROKAR_LIPOPROTEIN"/>
    <property type="match status" value="1"/>
</dbReference>
<dbReference type="EMBL" id="CP078073">
    <property type="protein sequence ID" value="QXL87977.1"/>
    <property type="molecule type" value="Genomic_DNA"/>
</dbReference>
<dbReference type="Gene3D" id="1.20.1600.10">
    <property type="entry name" value="Outer membrane efflux proteins (OEP)"/>
    <property type="match status" value="1"/>
</dbReference>
<dbReference type="PANTHER" id="PTHR30203:SF24">
    <property type="entry name" value="BLR4935 PROTEIN"/>
    <property type="match status" value="1"/>
</dbReference>
<proteinExistence type="predicted"/>